<gene>
    <name evidence="1" type="ORF">RM641_25630</name>
</gene>
<proteinExistence type="predicted"/>
<protein>
    <submittedName>
        <fullName evidence="1">Uncharacterized protein</fullName>
    </submittedName>
</protein>
<keyword evidence="2" id="KW-1185">Reference proteome</keyword>
<reference evidence="2" key="1">
    <citation type="submission" date="2023-07" db="EMBL/GenBank/DDBJ databases">
        <title>30 novel species of actinomycetes from the DSMZ collection.</title>
        <authorList>
            <person name="Nouioui I."/>
        </authorList>
    </citation>
    <scope>NUCLEOTIDE SEQUENCE [LARGE SCALE GENOMIC DNA]</scope>
    <source>
        <strain evidence="2">DSM 41921</strain>
    </source>
</reference>
<comment type="caution">
    <text evidence="1">The sequence shown here is derived from an EMBL/GenBank/DDBJ whole genome shotgun (WGS) entry which is preliminary data.</text>
</comment>
<sequence length="138" mass="15708">MGDFEIYANHRHGDQLHGLEHALASDVAEVVRAPQPVTTGEMWHVRGQHAAANIMLLPSGGEDVWPVFEAHPYLINLHFLGEADEWKDSAELARHVFRMLDALSRYELLLVHDLEEYVASNFAFQEKGRMRRYGPADC</sequence>
<accession>A0ABU2PF88</accession>
<organism evidence="1 2">
    <name type="scientific">Streptomyces dubilierae</name>
    <dbReference type="NCBI Taxonomy" id="3075533"/>
    <lineage>
        <taxon>Bacteria</taxon>
        <taxon>Bacillati</taxon>
        <taxon>Actinomycetota</taxon>
        <taxon>Actinomycetes</taxon>
        <taxon>Kitasatosporales</taxon>
        <taxon>Streptomycetaceae</taxon>
        <taxon>Streptomyces</taxon>
    </lineage>
</organism>
<evidence type="ECO:0000313" key="2">
    <source>
        <dbReference type="Proteomes" id="UP001183586"/>
    </source>
</evidence>
<dbReference type="EMBL" id="JAVREU010000013">
    <property type="protein sequence ID" value="MDT0390816.1"/>
    <property type="molecule type" value="Genomic_DNA"/>
</dbReference>
<dbReference type="Proteomes" id="UP001183586">
    <property type="component" value="Unassembled WGS sequence"/>
</dbReference>
<dbReference type="RefSeq" id="WP_311685692.1">
    <property type="nucleotide sequence ID" value="NZ_JAVREU010000013.1"/>
</dbReference>
<name>A0ABU2PF88_9ACTN</name>
<evidence type="ECO:0000313" key="1">
    <source>
        <dbReference type="EMBL" id="MDT0390816.1"/>
    </source>
</evidence>